<dbReference type="OrthoDB" id="9997739at2759"/>
<dbReference type="Gene3D" id="3.30.710.10">
    <property type="entry name" value="Potassium Channel Kv1.1, Chain A"/>
    <property type="match status" value="1"/>
</dbReference>
<feature type="compositionally biased region" description="Polar residues" evidence="1">
    <location>
        <begin position="307"/>
        <end position="349"/>
    </location>
</feature>
<feature type="region of interest" description="Disordered" evidence="1">
    <location>
        <begin position="226"/>
        <end position="245"/>
    </location>
</feature>
<reference evidence="3 4" key="1">
    <citation type="journal article" date="2020" name="ISME J.">
        <title>Uncovering the hidden diversity of litter-decomposition mechanisms in mushroom-forming fungi.</title>
        <authorList>
            <person name="Floudas D."/>
            <person name="Bentzer J."/>
            <person name="Ahren D."/>
            <person name="Johansson T."/>
            <person name="Persson P."/>
            <person name="Tunlid A."/>
        </authorList>
    </citation>
    <scope>NUCLEOTIDE SEQUENCE [LARGE SCALE GENOMIC DNA]</scope>
    <source>
        <strain evidence="3 4">CBS 146.42</strain>
    </source>
</reference>
<name>A0A8H5FZQ4_9AGAR</name>
<dbReference type="AlphaFoldDB" id="A0A8H5FZQ4"/>
<dbReference type="SUPFAM" id="SSF54695">
    <property type="entry name" value="POZ domain"/>
    <property type="match status" value="1"/>
</dbReference>
<evidence type="ECO:0000313" key="4">
    <source>
        <dbReference type="Proteomes" id="UP000559027"/>
    </source>
</evidence>
<comment type="caution">
    <text evidence="3">The sequence shown here is derived from an EMBL/GenBank/DDBJ whole genome shotgun (WGS) entry which is preliminary data.</text>
</comment>
<evidence type="ECO:0000313" key="3">
    <source>
        <dbReference type="EMBL" id="KAF5354944.1"/>
    </source>
</evidence>
<keyword evidence="4" id="KW-1185">Reference proteome</keyword>
<feature type="region of interest" description="Disordered" evidence="1">
    <location>
        <begin position="261"/>
        <end position="381"/>
    </location>
</feature>
<evidence type="ECO:0000259" key="2">
    <source>
        <dbReference type="PROSITE" id="PS50097"/>
    </source>
</evidence>
<organism evidence="3 4">
    <name type="scientific">Leucocoprinus leucothites</name>
    <dbReference type="NCBI Taxonomy" id="201217"/>
    <lineage>
        <taxon>Eukaryota</taxon>
        <taxon>Fungi</taxon>
        <taxon>Dikarya</taxon>
        <taxon>Basidiomycota</taxon>
        <taxon>Agaricomycotina</taxon>
        <taxon>Agaricomycetes</taxon>
        <taxon>Agaricomycetidae</taxon>
        <taxon>Agaricales</taxon>
        <taxon>Agaricineae</taxon>
        <taxon>Agaricaceae</taxon>
        <taxon>Leucocoprinus</taxon>
    </lineage>
</organism>
<dbReference type="Proteomes" id="UP000559027">
    <property type="component" value="Unassembled WGS sequence"/>
</dbReference>
<dbReference type="EMBL" id="JAACJO010000008">
    <property type="protein sequence ID" value="KAF5354944.1"/>
    <property type="molecule type" value="Genomic_DNA"/>
</dbReference>
<dbReference type="SMART" id="SM00225">
    <property type="entry name" value="BTB"/>
    <property type="match status" value="1"/>
</dbReference>
<dbReference type="Pfam" id="PF00651">
    <property type="entry name" value="BTB"/>
    <property type="match status" value="1"/>
</dbReference>
<feature type="domain" description="BTB" evidence="2">
    <location>
        <begin position="26"/>
        <end position="100"/>
    </location>
</feature>
<sequence>MAYAHSEFTQGFRSIIPYEKYCLPGGDLFLIVDHHSFRVHRYFFERESIYFKRMLTMPPSPGNKRPGASESSAILLDDVKVDEFARFLWVFYNPKYSLYHTSVAEWTTILSLAHRWSFAEVKALAVRELEKKYMPDIDRVIVYQDYEVDHDLLTPYYAALCERDEPITPAEGRRMGIDTALTIAQLREMARRSPVDYHFPTSATIRGDNLHPLVREMFGIAAPVVEGDTEAPPTPSAASFPATGINGSDANVNGLTANGSASTGQINSTDAQVGNNAIPTATGHSSTVTNTMTGPGVGATASGREANPTTSGTPRARTGNNQPAAGQGQASNEGTSPLTPRQANLSNASREGEEKGKEGGTGTGWFGAVKTRRNGGGRSGN</sequence>
<feature type="compositionally biased region" description="Polar residues" evidence="1">
    <location>
        <begin position="261"/>
        <end position="293"/>
    </location>
</feature>
<dbReference type="PROSITE" id="PS50097">
    <property type="entry name" value="BTB"/>
    <property type="match status" value="1"/>
</dbReference>
<dbReference type="InterPro" id="IPR000210">
    <property type="entry name" value="BTB/POZ_dom"/>
</dbReference>
<dbReference type="InterPro" id="IPR011333">
    <property type="entry name" value="SKP1/BTB/POZ_sf"/>
</dbReference>
<proteinExistence type="predicted"/>
<accession>A0A8H5FZQ4</accession>
<dbReference type="CDD" id="cd18186">
    <property type="entry name" value="BTB_POZ_ZBTB_KLHL-like"/>
    <property type="match status" value="1"/>
</dbReference>
<gene>
    <name evidence="3" type="ORF">D9756_005645</name>
</gene>
<evidence type="ECO:0000256" key="1">
    <source>
        <dbReference type="SAM" id="MobiDB-lite"/>
    </source>
</evidence>
<protein>
    <recommendedName>
        <fullName evidence="2">BTB domain-containing protein</fullName>
    </recommendedName>
</protein>